<dbReference type="Pfam" id="PF18143">
    <property type="entry name" value="HAD_SAK_2"/>
    <property type="match status" value="1"/>
</dbReference>
<dbReference type="eggNOG" id="COG1877">
    <property type="taxonomic scope" value="Bacteria"/>
</dbReference>
<name>A0A059W2X0_STRNR</name>
<dbReference type="AlphaFoldDB" id="A0A059W2X0"/>
<protein>
    <submittedName>
        <fullName evidence="1">Uncharacterized protein</fullName>
    </submittedName>
</protein>
<comment type="caution">
    <text evidence="1">The sequence shown here is derived from an EMBL/GenBank/DDBJ whole genome shotgun (WGS) entry which is preliminary data.</text>
</comment>
<reference evidence="1 2" key="1">
    <citation type="journal article" date="2019" name="Microbiol. Resour. Announc.">
        <title>Draft Genome Sequence of the Most Traditional epsilon-Poly-l-Lysine Producer, Streptomyces albulus NBRC14147.</title>
        <authorList>
            <person name="Yamanaka K."/>
            <person name="Hamano Y."/>
        </authorList>
    </citation>
    <scope>NUCLEOTIDE SEQUENCE [LARGE SCALE GENOMIC DNA]</scope>
    <source>
        <strain evidence="1 2">NBRC 14147</strain>
    </source>
</reference>
<dbReference type="RefSeq" id="WP_016576423.1">
    <property type="nucleotide sequence ID" value="NZ_BHXC01000006.1"/>
</dbReference>
<evidence type="ECO:0000313" key="2">
    <source>
        <dbReference type="Proteomes" id="UP000288351"/>
    </source>
</evidence>
<proteinExistence type="predicted"/>
<dbReference type="STRING" id="68570.DC74_1656"/>
<dbReference type="Proteomes" id="UP000288351">
    <property type="component" value="Unassembled WGS sequence"/>
</dbReference>
<organism evidence="1 2">
    <name type="scientific">Streptomyces noursei</name>
    <name type="common">Streptomyces albulus</name>
    <dbReference type="NCBI Taxonomy" id="1971"/>
    <lineage>
        <taxon>Bacteria</taxon>
        <taxon>Bacillati</taxon>
        <taxon>Actinomycetota</taxon>
        <taxon>Actinomycetes</taxon>
        <taxon>Kitasatosporales</taxon>
        <taxon>Streptomycetaceae</taxon>
        <taxon>Streptomyces</taxon>
    </lineage>
</organism>
<dbReference type="EMBL" id="BHXC01000006">
    <property type="protein sequence ID" value="GCB89785.1"/>
    <property type="molecule type" value="Genomic_DNA"/>
</dbReference>
<gene>
    <name evidence="1" type="ORF">SALB_02474</name>
</gene>
<evidence type="ECO:0000313" key="1">
    <source>
        <dbReference type="EMBL" id="GCB89785.1"/>
    </source>
</evidence>
<accession>A0A059W2X0</accession>
<sequence length="168" mass="19094">MTIRPLLYLDVDGVLNPVLLGPGFAAHDLMDHLVLLSADHAAWLHELSARYELVWATTWEHGANTHIAPLLDLPALPVVEFSRYRSRPDDPRFEGPQSLLARKWAPLLRHAGRRPFAWVDDVMPDGLVRCSRRRPDRLLLPVDPARGLRRHHVDRLLACPPRPAVTRS</sequence>